<dbReference type="EMBL" id="CP001700">
    <property type="protein sequence ID" value="ACU72360.1"/>
    <property type="molecule type" value="Genomic_DNA"/>
</dbReference>
<comment type="cofactor">
    <cofactor evidence="1">
        <name>pantetheine 4'-phosphate</name>
        <dbReference type="ChEBI" id="CHEBI:47942"/>
    </cofactor>
</comment>
<dbReference type="FunFam" id="3.40.50.980:FF:000002">
    <property type="entry name" value="Enterobactin synthetase component F"/>
    <property type="match status" value="1"/>
</dbReference>
<dbReference type="KEGG" id="cai:Caci_3454"/>
<dbReference type="FunFam" id="2.30.38.10:FF:000001">
    <property type="entry name" value="Non-ribosomal peptide synthetase PvdI"/>
    <property type="match status" value="1"/>
</dbReference>
<dbReference type="ESTHER" id="catad-c7q940">
    <property type="family name" value="Thioesterase"/>
</dbReference>
<dbReference type="CDD" id="cd19543">
    <property type="entry name" value="DCL_NRPS"/>
    <property type="match status" value="1"/>
</dbReference>
<dbReference type="Gene3D" id="3.30.559.10">
    <property type="entry name" value="Chloramphenicol acetyltransferase-like domain"/>
    <property type="match status" value="1"/>
</dbReference>
<dbReference type="FunFam" id="3.40.50.980:FF:000001">
    <property type="entry name" value="Non-ribosomal peptide synthetase"/>
    <property type="match status" value="1"/>
</dbReference>
<dbReference type="Gene3D" id="3.30.300.30">
    <property type="match status" value="1"/>
</dbReference>
<dbReference type="Gene3D" id="3.30.559.30">
    <property type="entry name" value="Nonribosomal peptide synthetase, condensation domain"/>
    <property type="match status" value="1"/>
</dbReference>
<dbReference type="Gene3D" id="3.40.50.980">
    <property type="match status" value="2"/>
</dbReference>
<dbReference type="SMART" id="SM00824">
    <property type="entry name" value="PKS_TE"/>
    <property type="match status" value="1"/>
</dbReference>
<dbReference type="InterPro" id="IPR025110">
    <property type="entry name" value="AMP-bd_C"/>
</dbReference>
<evidence type="ECO:0000313" key="6">
    <source>
        <dbReference type="Proteomes" id="UP000000851"/>
    </source>
</evidence>
<dbReference type="Proteomes" id="UP000000851">
    <property type="component" value="Chromosome"/>
</dbReference>
<dbReference type="InterPro" id="IPR029058">
    <property type="entry name" value="AB_hydrolase_fold"/>
</dbReference>
<dbReference type="PROSITE" id="PS00455">
    <property type="entry name" value="AMP_BINDING"/>
    <property type="match status" value="1"/>
</dbReference>
<dbReference type="Pfam" id="PF00550">
    <property type="entry name" value="PP-binding"/>
    <property type="match status" value="1"/>
</dbReference>
<dbReference type="SUPFAM" id="SSF52777">
    <property type="entry name" value="CoA-dependent acyltransferases"/>
    <property type="match status" value="2"/>
</dbReference>
<dbReference type="OrthoDB" id="2472181at2"/>
<reference evidence="5 6" key="1">
    <citation type="journal article" date="2009" name="Stand. Genomic Sci.">
        <title>Complete genome sequence of Catenulispora acidiphila type strain (ID 139908).</title>
        <authorList>
            <person name="Copeland A."/>
            <person name="Lapidus A."/>
            <person name="Glavina Del Rio T."/>
            <person name="Nolan M."/>
            <person name="Lucas S."/>
            <person name="Chen F."/>
            <person name="Tice H."/>
            <person name="Cheng J.F."/>
            <person name="Bruce D."/>
            <person name="Goodwin L."/>
            <person name="Pitluck S."/>
            <person name="Mikhailova N."/>
            <person name="Pati A."/>
            <person name="Ivanova N."/>
            <person name="Mavromatis K."/>
            <person name="Chen A."/>
            <person name="Palaniappan K."/>
            <person name="Chain P."/>
            <person name="Land M."/>
            <person name="Hauser L."/>
            <person name="Chang Y.J."/>
            <person name="Jeffries C.D."/>
            <person name="Chertkov O."/>
            <person name="Brettin T."/>
            <person name="Detter J.C."/>
            <person name="Han C."/>
            <person name="Ali Z."/>
            <person name="Tindall B.J."/>
            <person name="Goker M."/>
            <person name="Bristow J."/>
            <person name="Eisen J.A."/>
            <person name="Markowitz V."/>
            <person name="Hugenholtz P."/>
            <person name="Kyrpides N.C."/>
            <person name="Klenk H.P."/>
        </authorList>
    </citation>
    <scope>NUCLEOTIDE SEQUENCE [LARGE SCALE GENOMIC DNA]</scope>
    <source>
        <strain evidence="6">DSM 44928 / JCM 14897 / NBRC 102108 / NRRL B-24433 / ID139908</strain>
    </source>
</reference>
<dbReference type="Pfam" id="PF00975">
    <property type="entry name" value="Thioesterase"/>
    <property type="match status" value="1"/>
</dbReference>
<dbReference type="FunFam" id="3.40.50.12780:FF:000012">
    <property type="entry name" value="Non-ribosomal peptide synthetase"/>
    <property type="match status" value="1"/>
</dbReference>
<dbReference type="GO" id="GO:0008610">
    <property type="term" value="P:lipid biosynthetic process"/>
    <property type="evidence" value="ECO:0007669"/>
    <property type="project" value="UniProtKB-ARBA"/>
</dbReference>
<dbReference type="PANTHER" id="PTHR45527">
    <property type="entry name" value="NONRIBOSOMAL PEPTIDE SYNTHETASE"/>
    <property type="match status" value="1"/>
</dbReference>
<dbReference type="InterPro" id="IPR010071">
    <property type="entry name" value="AA_adenyl_dom"/>
</dbReference>
<dbReference type="Pfam" id="PF00668">
    <property type="entry name" value="Condensation"/>
    <property type="match status" value="1"/>
</dbReference>
<dbReference type="STRING" id="479433.Caci_3454"/>
<evidence type="ECO:0000313" key="5">
    <source>
        <dbReference type="EMBL" id="ACU72360.1"/>
    </source>
</evidence>
<dbReference type="eggNOG" id="COG3208">
    <property type="taxonomic scope" value="Bacteria"/>
</dbReference>
<dbReference type="InParanoid" id="C7Q940"/>
<dbReference type="GO" id="GO:0005829">
    <property type="term" value="C:cytosol"/>
    <property type="evidence" value="ECO:0007669"/>
    <property type="project" value="TreeGrafter"/>
</dbReference>
<gene>
    <name evidence="5" type="ordered locus">Caci_3454</name>
</gene>
<dbReference type="GO" id="GO:0044550">
    <property type="term" value="P:secondary metabolite biosynthetic process"/>
    <property type="evidence" value="ECO:0007669"/>
    <property type="project" value="TreeGrafter"/>
</dbReference>
<dbReference type="GO" id="GO:0003824">
    <property type="term" value="F:catalytic activity"/>
    <property type="evidence" value="ECO:0007669"/>
    <property type="project" value="InterPro"/>
</dbReference>
<dbReference type="SUPFAM" id="SSF56801">
    <property type="entry name" value="Acetyl-CoA synthetase-like"/>
    <property type="match status" value="1"/>
</dbReference>
<dbReference type="GO" id="GO:0043041">
    <property type="term" value="P:amino acid activation for nonribosomal peptide biosynthetic process"/>
    <property type="evidence" value="ECO:0007669"/>
    <property type="project" value="TreeGrafter"/>
</dbReference>
<dbReference type="Pfam" id="PF13193">
    <property type="entry name" value="AMP-binding_C"/>
    <property type="match status" value="1"/>
</dbReference>
<dbReference type="InterPro" id="IPR000873">
    <property type="entry name" value="AMP-dep_synth/lig_dom"/>
</dbReference>
<dbReference type="eggNOG" id="COG1020">
    <property type="taxonomic scope" value="Bacteria"/>
</dbReference>
<dbReference type="FunCoup" id="C7Q940">
    <property type="interactions" value="1"/>
</dbReference>
<dbReference type="PROSITE" id="PS50075">
    <property type="entry name" value="CARRIER"/>
    <property type="match status" value="1"/>
</dbReference>
<evidence type="ECO:0000256" key="2">
    <source>
        <dbReference type="ARBA" id="ARBA00022450"/>
    </source>
</evidence>
<sequence length="1339" mass="142067">MSSEIQDQYELSPLQQGILFHSLYDGDSDSYVNQRSFLIDGPLDADALVAAWEAATRAHSVLRTSFHWEGAADPVQRVHREMPPAVTRHDWSGAPDAVDRFDALLGEDRAAGFDPASPPLQRLHVIRFGDDSHGLVWTHHLLLLDGWSTPVLMGDVLGRYLAATAGLPEPEAAPPFGDYIAWLRRQDLNAARAFWAEALSGWSGATRLGPLRPADPGAEVGPVAEHAVELPSGAEARLRAAAAAHRVTLNTLLHAAWALVLQRYSGEAEVTFGVTSSNRPPELPRVEQMVGLFTNTLPVRVAVPDAGELGPWLQRMQAEYAAVRRYEFSPLSQVKSWIGAPGGQPLFESLVIFDNYSLAMGTTPIPGLPTLVPLDVFEKTSQPLVLLVTPQPTFSLRLRWHRDRFAAGAAERMLEDFRAALVGMAGAGRVEEVAAGLVRGGGARGGVDARSGAGAGGGLTSQGPVTVFPDAGCTLPELFERRVAVAPDAVAVVGGEGGRVRYRELAGRARGVAAALVAAGVGRGDVVGVCAERSVEMVAALVGVGLAGAAYLPLEPTLPGERLAFMVGEAGARVVLAQRGCAEVVWGGGGGRVLILEDVAEVSELVGVSAARSDDTAYVIYTSGSTGRPKGAAISHRAIVNRLLWMQDTFALTSEDRVLQKTPFGFDVSVWEVFWPLIAGATMVLARPGGHQDAEYLTQVIERQAVTTAHFVPSMLQLFLDEPKAAECGLRRVVCSGEALSYPLAERFGEALPHTELHNLYGPTEAAVDVTWWDCARPVAEAGIVPIGEPIANTRAYVLDRRLAEAPDGVPGELYLAGVQLARGYVGRPGLTAAAFVAHPLAGDGGRLYRTGDRVRRLPDGALDFLGRVDRQVKIHGYRVEPGEVEQALAAHPAVKEAAVVVREAPGGPRLAAYVTAVATGKSGLDVAALRDHLRTRLPRYMLPATITVLPVMPLSHNGKLLRAALPDPSSAAVAEHSAVPTTVREQAVADVFRDVLGLAEVDAAVGFFDLGGTSFDAVRAIRRIEGASVALLGAHPSVRELAAALDGPPPEEDRRLVRLTGARPAAGNLVCVPYGGGSAITYRRLADALPEGLALLALAVPGHELGADDEPRPIQDVARDAAEAVAKVVDGPVAVYGHCAGVALAVELARCLEESGRPVQRLFLGGAYPFGQPGWFGRAVRATVGALVRAGLWRISAASVGTTGGGRRADRAEMRYLRRIGGFDGVVEDEELAFVMRAFRHDVAEGGRYFSEHWLSGRTEPLATPITFLSGSADPMTPRPERRYRLWERFGAGVEAVSVEGGGHYFHQEQPDAVAEIIVAALTGDAEENGGVGEATAG</sequence>
<protein>
    <submittedName>
        <fullName evidence="5">Amino acid adenylation domain protein</fullName>
    </submittedName>
</protein>
<keyword evidence="2" id="KW-0596">Phosphopantetheine</keyword>
<dbReference type="InterPro" id="IPR009081">
    <property type="entry name" value="PP-bd_ACP"/>
</dbReference>
<dbReference type="GO" id="GO:0031177">
    <property type="term" value="F:phosphopantetheine binding"/>
    <property type="evidence" value="ECO:0007669"/>
    <property type="project" value="TreeGrafter"/>
</dbReference>
<dbReference type="InterPro" id="IPR001031">
    <property type="entry name" value="Thioesterase"/>
</dbReference>
<proteinExistence type="predicted"/>
<keyword evidence="6" id="KW-1185">Reference proteome</keyword>
<dbReference type="InterPro" id="IPR045851">
    <property type="entry name" value="AMP-bd_C_sf"/>
</dbReference>
<name>C7Q940_CATAD</name>
<accession>C7Q940</accession>
<dbReference type="InterPro" id="IPR001242">
    <property type="entry name" value="Condensation_dom"/>
</dbReference>
<dbReference type="InterPro" id="IPR020845">
    <property type="entry name" value="AMP-binding_CS"/>
</dbReference>
<dbReference type="RefSeq" id="WP_012787653.1">
    <property type="nucleotide sequence ID" value="NC_013131.1"/>
</dbReference>
<evidence type="ECO:0000256" key="1">
    <source>
        <dbReference type="ARBA" id="ARBA00001957"/>
    </source>
</evidence>
<dbReference type="NCBIfam" id="TIGR01733">
    <property type="entry name" value="AA-adenyl-dom"/>
    <property type="match status" value="1"/>
</dbReference>
<dbReference type="Gene3D" id="3.40.50.1820">
    <property type="entry name" value="alpha/beta hydrolase"/>
    <property type="match status" value="1"/>
</dbReference>
<keyword evidence="3" id="KW-0597">Phosphoprotein</keyword>
<dbReference type="Gene3D" id="1.10.1200.10">
    <property type="entry name" value="ACP-like"/>
    <property type="match status" value="1"/>
</dbReference>
<dbReference type="PANTHER" id="PTHR45527:SF1">
    <property type="entry name" value="FATTY ACID SYNTHASE"/>
    <property type="match status" value="1"/>
</dbReference>
<dbReference type="HOGENOM" id="CLU_000022_2_13_11"/>
<dbReference type="InterPro" id="IPR020802">
    <property type="entry name" value="TesA-like"/>
</dbReference>
<feature type="domain" description="Carrier" evidence="4">
    <location>
        <begin position="980"/>
        <end position="1062"/>
    </location>
</feature>
<dbReference type="InterPro" id="IPR036736">
    <property type="entry name" value="ACP-like_sf"/>
</dbReference>
<dbReference type="Gene3D" id="2.30.38.10">
    <property type="entry name" value="Luciferase, Domain 3"/>
    <property type="match status" value="1"/>
</dbReference>
<dbReference type="CDD" id="cd17646">
    <property type="entry name" value="A_NRPS_AB3403-like"/>
    <property type="match status" value="1"/>
</dbReference>
<dbReference type="InterPro" id="IPR023213">
    <property type="entry name" value="CAT-like_dom_sf"/>
</dbReference>
<dbReference type="Pfam" id="PF00501">
    <property type="entry name" value="AMP-binding"/>
    <property type="match status" value="1"/>
</dbReference>
<dbReference type="SUPFAM" id="SSF53474">
    <property type="entry name" value="alpha/beta-Hydrolases"/>
    <property type="match status" value="1"/>
</dbReference>
<evidence type="ECO:0000256" key="3">
    <source>
        <dbReference type="ARBA" id="ARBA00022553"/>
    </source>
</evidence>
<evidence type="ECO:0000259" key="4">
    <source>
        <dbReference type="PROSITE" id="PS50075"/>
    </source>
</evidence>
<organism evidence="5 6">
    <name type="scientific">Catenulispora acidiphila (strain DSM 44928 / JCM 14897 / NBRC 102108 / NRRL B-24433 / ID139908)</name>
    <dbReference type="NCBI Taxonomy" id="479433"/>
    <lineage>
        <taxon>Bacteria</taxon>
        <taxon>Bacillati</taxon>
        <taxon>Actinomycetota</taxon>
        <taxon>Actinomycetes</taxon>
        <taxon>Catenulisporales</taxon>
        <taxon>Catenulisporaceae</taxon>
        <taxon>Catenulispora</taxon>
    </lineage>
</organism>